<comment type="caution">
    <text evidence="1">The sequence shown here is derived from an EMBL/GenBank/DDBJ whole genome shotgun (WGS) entry which is preliminary data.</text>
</comment>
<dbReference type="AlphaFoldDB" id="A0A9P6NJA7"/>
<name>A0A9P6NJA7_9BASI</name>
<sequence length="155" mass="17157">MPYVNPITSLHPVTMSGCIVVNSIKVHTMYHEAFAHVIYGDVNEWHGLSLIIISMDPTKNPLQMGHAYFAMGDFVSDFSKNLLFTHYCCLIPFPDQDLKVSELSCKTVLTGMGVIHDITKADIEGSCLKNLTIIVDHLAFDPCLPGYTDSSVAYC</sequence>
<keyword evidence="2" id="KW-1185">Reference proteome</keyword>
<organism evidence="1 2">
    <name type="scientific">Cronartium quercuum f. sp. fusiforme G11</name>
    <dbReference type="NCBI Taxonomy" id="708437"/>
    <lineage>
        <taxon>Eukaryota</taxon>
        <taxon>Fungi</taxon>
        <taxon>Dikarya</taxon>
        <taxon>Basidiomycota</taxon>
        <taxon>Pucciniomycotina</taxon>
        <taxon>Pucciniomycetes</taxon>
        <taxon>Pucciniales</taxon>
        <taxon>Coleosporiaceae</taxon>
        <taxon>Cronartium</taxon>
    </lineage>
</organism>
<evidence type="ECO:0000313" key="1">
    <source>
        <dbReference type="EMBL" id="KAG0144620.1"/>
    </source>
</evidence>
<protein>
    <submittedName>
        <fullName evidence="1">Uncharacterized protein</fullName>
    </submittedName>
</protein>
<reference evidence="1" key="1">
    <citation type="submission" date="2013-11" db="EMBL/GenBank/DDBJ databases">
        <title>Genome sequence of the fusiform rust pathogen reveals effectors for host alternation and coevolution with pine.</title>
        <authorList>
            <consortium name="DOE Joint Genome Institute"/>
            <person name="Smith K."/>
            <person name="Pendleton A."/>
            <person name="Kubisiak T."/>
            <person name="Anderson C."/>
            <person name="Salamov A."/>
            <person name="Aerts A."/>
            <person name="Riley R."/>
            <person name="Clum A."/>
            <person name="Lindquist E."/>
            <person name="Ence D."/>
            <person name="Campbell M."/>
            <person name="Kronenberg Z."/>
            <person name="Feau N."/>
            <person name="Dhillon B."/>
            <person name="Hamelin R."/>
            <person name="Burleigh J."/>
            <person name="Smith J."/>
            <person name="Yandell M."/>
            <person name="Nelson C."/>
            <person name="Grigoriev I."/>
            <person name="Davis J."/>
        </authorList>
    </citation>
    <scope>NUCLEOTIDE SEQUENCE</scope>
    <source>
        <strain evidence="1">G11</strain>
    </source>
</reference>
<gene>
    <name evidence="1" type="ORF">CROQUDRAFT_659824</name>
</gene>
<dbReference type="EMBL" id="MU167292">
    <property type="protein sequence ID" value="KAG0144620.1"/>
    <property type="molecule type" value="Genomic_DNA"/>
</dbReference>
<proteinExistence type="predicted"/>
<evidence type="ECO:0000313" key="2">
    <source>
        <dbReference type="Proteomes" id="UP000886653"/>
    </source>
</evidence>
<accession>A0A9P6NJA7</accession>
<dbReference type="Proteomes" id="UP000886653">
    <property type="component" value="Unassembled WGS sequence"/>
</dbReference>